<dbReference type="SMART" id="SM00225">
    <property type="entry name" value="BTB"/>
    <property type="match status" value="1"/>
</dbReference>
<dbReference type="CDD" id="cd00121">
    <property type="entry name" value="MATH"/>
    <property type="match status" value="1"/>
</dbReference>
<protein>
    <recommendedName>
        <fullName evidence="8">BTB/POZ and MATH domain-containing protein 1</fullName>
    </recommendedName>
</protein>
<comment type="pathway">
    <text evidence="1">Protein modification; protein ubiquitination.</text>
</comment>
<reference evidence="6" key="3">
    <citation type="submission" date="2021-05" db="UniProtKB">
        <authorList>
            <consortium name="EnsemblPlants"/>
        </authorList>
    </citation>
    <scope>IDENTIFICATION</scope>
    <source>
        <strain evidence="6">cv. B73</strain>
    </source>
</reference>
<dbReference type="EnsemblPlants" id="Zm00001eb174830_T001">
    <property type="protein sequence ID" value="Zm00001eb174830_P001"/>
    <property type="gene ID" value="Zm00001eb174830"/>
</dbReference>
<sequence length="380" mass="42311">MVKEPHRIGRSHRRQVPAEESCLLDSFTESAGFIEFKLDFAASNHLAVGDIVRSDDFSAGGHLWRVICYPKGDEVGNGNYLSLYLRLVSDSKSEKIKAIIDAFLLGRNGAPSSSSHGKRWVHVYSSPDGSRSRGFPEFVKRSVLDQSDCVTDGFVTFMVVVIVLRDSPMAIPVPSSDIADHLGRLLDHANDGSTDVTFTVGTETFHAHRAVLAARSPVFKAQLFGSMADAKITLQGIRPEVFRILLRFMYTDAFPGDDSDNDNDDAEDSLPRDDDDEDEQEGYSDIDLFQDLLAAADMYHLDRLKLMCARKLWDRVSGETVAKLLVCAELRDCSELKSACLDFFLVEKNFKVAVLTDGYLQLMQSFPSVIAEIKARVRQI</sequence>
<dbReference type="SUPFAM" id="SSF54695">
    <property type="entry name" value="POZ domain"/>
    <property type="match status" value="1"/>
</dbReference>
<proteinExistence type="inferred from homology"/>
<organism evidence="6 7">
    <name type="scientific">Zea mays</name>
    <name type="common">Maize</name>
    <dbReference type="NCBI Taxonomy" id="4577"/>
    <lineage>
        <taxon>Eukaryota</taxon>
        <taxon>Viridiplantae</taxon>
        <taxon>Streptophyta</taxon>
        <taxon>Embryophyta</taxon>
        <taxon>Tracheophyta</taxon>
        <taxon>Spermatophyta</taxon>
        <taxon>Magnoliopsida</taxon>
        <taxon>Liliopsida</taxon>
        <taxon>Poales</taxon>
        <taxon>Poaceae</taxon>
        <taxon>PACMAD clade</taxon>
        <taxon>Panicoideae</taxon>
        <taxon>Andropogonodae</taxon>
        <taxon>Andropogoneae</taxon>
        <taxon>Tripsacinae</taxon>
        <taxon>Zea</taxon>
    </lineage>
</organism>
<dbReference type="Pfam" id="PF22486">
    <property type="entry name" value="MATH_2"/>
    <property type="match status" value="1"/>
</dbReference>
<feature type="domain" description="MATH" evidence="5">
    <location>
        <begin position="35"/>
        <end position="161"/>
    </location>
</feature>
<dbReference type="InterPro" id="IPR045005">
    <property type="entry name" value="BPM1-6"/>
</dbReference>
<dbReference type="InParanoid" id="A0A804NNZ8"/>
<dbReference type="FunCoup" id="A0A804NNZ8">
    <property type="interactions" value="1"/>
</dbReference>
<evidence type="ECO:0000256" key="1">
    <source>
        <dbReference type="ARBA" id="ARBA00004906"/>
    </source>
</evidence>
<gene>
    <name evidence="6" type="primary">LOC103655255</name>
</gene>
<feature type="domain" description="BTB" evidence="4">
    <location>
        <begin position="194"/>
        <end position="258"/>
    </location>
</feature>
<dbReference type="PANTHER" id="PTHR26379">
    <property type="entry name" value="BTB/POZ AND MATH DOMAIN-CONTAINING PROTEIN 1"/>
    <property type="match status" value="1"/>
</dbReference>
<dbReference type="Gramene" id="Zm00001eb174830_T001">
    <property type="protein sequence ID" value="Zm00001eb174830_P001"/>
    <property type="gene ID" value="Zm00001eb174830"/>
</dbReference>
<evidence type="ECO:0000313" key="7">
    <source>
        <dbReference type="Proteomes" id="UP000007305"/>
    </source>
</evidence>
<reference evidence="7" key="1">
    <citation type="journal article" date="2009" name="Science">
        <title>The B73 maize genome: complexity, diversity, and dynamics.</title>
        <authorList>
            <person name="Schnable P.S."/>
            <person name="Ware D."/>
            <person name="Fulton R.S."/>
            <person name="Stein J.C."/>
            <person name="Wei F."/>
            <person name="Pasternak S."/>
            <person name="Liang C."/>
            <person name="Zhang J."/>
            <person name="Fulton L."/>
            <person name="Graves T.A."/>
            <person name="Minx P."/>
            <person name="Reily A.D."/>
            <person name="Courtney L."/>
            <person name="Kruchowski S.S."/>
            <person name="Tomlinson C."/>
            <person name="Strong C."/>
            <person name="Delehaunty K."/>
            <person name="Fronick C."/>
            <person name="Courtney B."/>
            <person name="Rock S.M."/>
            <person name="Belter E."/>
            <person name="Du F."/>
            <person name="Kim K."/>
            <person name="Abbott R.M."/>
            <person name="Cotton M."/>
            <person name="Levy A."/>
            <person name="Marchetto P."/>
            <person name="Ochoa K."/>
            <person name="Jackson S.M."/>
            <person name="Gillam B."/>
            <person name="Chen W."/>
            <person name="Yan L."/>
            <person name="Higginbotham J."/>
            <person name="Cardenas M."/>
            <person name="Waligorski J."/>
            <person name="Applebaum E."/>
            <person name="Phelps L."/>
            <person name="Falcone J."/>
            <person name="Kanchi K."/>
            <person name="Thane T."/>
            <person name="Scimone A."/>
            <person name="Thane N."/>
            <person name="Henke J."/>
            <person name="Wang T."/>
            <person name="Ruppert J."/>
            <person name="Shah N."/>
            <person name="Rotter K."/>
            <person name="Hodges J."/>
            <person name="Ingenthron E."/>
            <person name="Cordes M."/>
            <person name="Kohlberg S."/>
            <person name="Sgro J."/>
            <person name="Delgado B."/>
            <person name="Mead K."/>
            <person name="Chinwalla A."/>
            <person name="Leonard S."/>
            <person name="Crouse K."/>
            <person name="Collura K."/>
            <person name="Kudrna D."/>
            <person name="Currie J."/>
            <person name="He R."/>
            <person name="Angelova A."/>
            <person name="Rajasekar S."/>
            <person name="Mueller T."/>
            <person name="Lomeli R."/>
            <person name="Scara G."/>
            <person name="Ko A."/>
            <person name="Delaney K."/>
            <person name="Wissotski M."/>
            <person name="Lopez G."/>
            <person name="Campos D."/>
            <person name="Braidotti M."/>
            <person name="Ashley E."/>
            <person name="Golser W."/>
            <person name="Kim H."/>
            <person name="Lee S."/>
            <person name="Lin J."/>
            <person name="Dujmic Z."/>
            <person name="Kim W."/>
            <person name="Talag J."/>
            <person name="Zuccolo A."/>
            <person name="Fan C."/>
            <person name="Sebastian A."/>
            <person name="Kramer M."/>
            <person name="Spiegel L."/>
            <person name="Nascimento L."/>
            <person name="Zutavern T."/>
            <person name="Miller B."/>
            <person name="Ambroise C."/>
            <person name="Muller S."/>
            <person name="Spooner W."/>
            <person name="Narechania A."/>
            <person name="Ren L."/>
            <person name="Wei S."/>
            <person name="Kumari S."/>
            <person name="Faga B."/>
            <person name="Levy M.J."/>
            <person name="McMahan L."/>
            <person name="Van Buren P."/>
            <person name="Vaughn M.W."/>
            <person name="Ying K."/>
            <person name="Yeh C.-T."/>
            <person name="Emrich S.J."/>
            <person name="Jia Y."/>
            <person name="Kalyanaraman A."/>
            <person name="Hsia A.-P."/>
            <person name="Barbazuk W.B."/>
            <person name="Baucom R.S."/>
            <person name="Brutnell T.P."/>
            <person name="Carpita N.C."/>
            <person name="Chaparro C."/>
            <person name="Chia J.-M."/>
            <person name="Deragon J.-M."/>
            <person name="Estill J.C."/>
            <person name="Fu Y."/>
            <person name="Jeddeloh J.A."/>
            <person name="Han Y."/>
            <person name="Lee H."/>
            <person name="Li P."/>
            <person name="Lisch D.R."/>
            <person name="Liu S."/>
            <person name="Liu Z."/>
            <person name="Nagel D.H."/>
            <person name="McCann M.C."/>
            <person name="SanMiguel P."/>
            <person name="Myers A.M."/>
            <person name="Nettleton D."/>
            <person name="Nguyen J."/>
            <person name="Penning B.W."/>
            <person name="Ponnala L."/>
            <person name="Schneider K.L."/>
            <person name="Schwartz D.C."/>
            <person name="Sharma A."/>
            <person name="Soderlund C."/>
            <person name="Springer N.M."/>
            <person name="Sun Q."/>
            <person name="Wang H."/>
            <person name="Waterman M."/>
            <person name="Westerman R."/>
            <person name="Wolfgruber T.K."/>
            <person name="Yang L."/>
            <person name="Yu Y."/>
            <person name="Zhang L."/>
            <person name="Zhou S."/>
            <person name="Zhu Q."/>
            <person name="Bennetzen J.L."/>
            <person name="Dawe R.K."/>
            <person name="Jiang J."/>
            <person name="Jiang N."/>
            <person name="Presting G.G."/>
            <person name="Wessler S.R."/>
            <person name="Aluru S."/>
            <person name="Martienssen R.A."/>
            <person name="Clifton S.W."/>
            <person name="McCombie W.R."/>
            <person name="Wing R.A."/>
            <person name="Wilson R.K."/>
        </authorList>
    </citation>
    <scope>NUCLEOTIDE SEQUENCE [LARGE SCALE GENOMIC DNA]</scope>
    <source>
        <strain evidence="7">cv. B73</strain>
    </source>
</reference>
<comment type="similarity">
    <text evidence="2">Belongs to the Tdpoz family.</text>
</comment>
<reference evidence="6" key="2">
    <citation type="submission" date="2019-07" db="EMBL/GenBank/DDBJ databases">
        <authorList>
            <person name="Seetharam A."/>
            <person name="Woodhouse M."/>
            <person name="Cannon E."/>
        </authorList>
    </citation>
    <scope>NUCLEOTIDE SEQUENCE [LARGE SCALE GENOMIC DNA]</scope>
    <source>
        <strain evidence="6">cv. B73</strain>
    </source>
</reference>
<evidence type="ECO:0000259" key="5">
    <source>
        <dbReference type="PROSITE" id="PS50144"/>
    </source>
</evidence>
<dbReference type="AlphaFoldDB" id="A0A804NNZ8"/>
<dbReference type="Gene3D" id="1.25.40.420">
    <property type="match status" value="1"/>
</dbReference>
<dbReference type="Proteomes" id="UP000007305">
    <property type="component" value="Chromosome 4"/>
</dbReference>
<dbReference type="InterPro" id="IPR000210">
    <property type="entry name" value="BTB/POZ_dom"/>
</dbReference>
<dbReference type="SUPFAM" id="SSF49599">
    <property type="entry name" value="TRAF domain-like"/>
    <property type="match status" value="1"/>
</dbReference>
<evidence type="ECO:0000256" key="2">
    <source>
        <dbReference type="ARBA" id="ARBA00010846"/>
    </source>
</evidence>
<dbReference type="GO" id="GO:0016567">
    <property type="term" value="P:protein ubiquitination"/>
    <property type="evidence" value="ECO:0007669"/>
    <property type="project" value="InterPro"/>
</dbReference>
<dbReference type="Gene3D" id="2.60.210.10">
    <property type="entry name" value="Apoptosis, Tumor Necrosis Factor Receptor Associated Protein 2, Chain A"/>
    <property type="match status" value="1"/>
</dbReference>
<dbReference type="InterPro" id="IPR011333">
    <property type="entry name" value="SKP1/BTB/POZ_sf"/>
</dbReference>
<evidence type="ECO:0000256" key="3">
    <source>
        <dbReference type="SAM" id="MobiDB-lite"/>
    </source>
</evidence>
<dbReference type="Pfam" id="PF00651">
    <property type="entry name" value="BTB"/>
    <property type="match status" value="1"/>
</dbReference>
<evidence type="ECO:0008006" key="8">
    <source>
        <dbReference type="Google" id="ProtNLM"/>
    </source>
</evidence>
<dbReference type="InterPro" id="IPR008974">
    <property type="entry name" value="TRAF-like"/>
</dbReference>
<dbReference type="PROSITE" id="PS50097">
    <property type="entry name" value="BTB"/>
    <property type="match status" value="1"/>
</dbReference>
<evidence type="ECO:0000313" key="6">
    <source>
        <dbReference type="EnsemblPlants" id="Zm00001eb174830_P001"/>
    </source>
</evidence>
<name>A0A804NNZ8_MAIZE</name>
<dbReference type="PROSITE" id="PS50144">
    <property type="entry name" value="MATH"/>
    <property type="match status" value="1"/>
</dbReference>
<keyword evidence="7" id="KW-1185">Reference proteome</keyword>
<accession>A0A804NNZ8</accession>
<feature type="region of interest" description="Disordered" evidence="3">
    <location>
        <begin position="256"/>
        <end position="280"/>
    </location>
</feature>
<dbReference type="InterPro" id="IPR002083">
    <property type="entry name" value="MATH/TRAF_dom"/>
</dbReference>
<dbReference type="InterPro" id="IPR056423">
    <property type="entry name" value="BACK_BPM_SPOP"/>
</dbReference>
<dbReference type="Pfam" id="PF24570">
    <property type="entry name" value="BACK_BPM_SPOP"/>
    <property type="match status" value="1"/>
</dbReference>
<dbReference type="PANTHER" id="PTHR26379:SF446">
    <property type="entry name" value="BTB_POZ AND MATH DOMAIN-CONTAINING PROTEIN 1"/>
    <property type="match status" value="1"/>
</dbReference>
<evidence type="ECO:0000259" key="4">
    <source>
        <dbReference type="PROSITE" id="PS50097"/>
    </source>
</evidence>
<dbReference type="Gene3D" id="3.30.710.10">
    <property type="entry name" value="Potassium Channel Kv1.1, Chain A"/>
    <property type="match status" value="1"/>
</dbReference>